<dbReference type="Proteomes" id="UP000694044">
    <property type="component" value="Unassembled WGS sequence"/>
</dbReference>
<proteinExistence type="predicted"/>
<organism evidence="1 2">
    <name type="scientific">Phytophthora pseudosyringae</name>
    <dbReference type="NCBI Taxonomy" id="221518"/>
    <lineage>
        <taxon>Eukaryota</taxon>
        <taxon>Sar</taxon>
        <taxon>Stramenopiles</taxon>
        <taxon>Oomycota</taxon>
        <taxon>Peronosporomycetes</taxon>
        <taxon>Peronosporales</taxon>
        <taxon>Peronosporaceae</taxon>
        <taxon>Phytophthora</taxon>
    </lineage>
</organism>
<dbReference type="AlphaFoldDB" id="A0A8T1VRN3"/>
<accession>A0A8T1VRN3</accession>
<reference evidence="1" key="1">
    <citation type="submission" date="2021-02" db="EMBL/GenBank/DDBJ databases">
        <authorList>
            <person name="Palmer J.M."/>
        </authorList>
    </citation>
    <scope>NUCLEOTIDE SEQUENCE</scope>
    <source>
        <strain evidence="1">SCRP734</strain>
    </source>
</reference>
<comment type="caution">
    <text evidence="1">The sequence shown here is derived from an EMBL/GenBank/DDBJ whole genome shotgun (WGS) entry which is preliminary data.</text>
</comment>
<sequence length="120" mass="13177">MSSMAMVPYTGPARAKLDGMDSVPMPKKQHTMLKMVLASSTVRKAFWRESSAMVDGWKGLLLQPAETWSERPDGGSKVADRAALGSRRWCEFTRGQETNASVRGIRWLHVVVAPVGLSST</sequence>
<name>A0A8T1VRN3_9STRA</name>
<keyword evidence="2" id="KW-1185">Reference proteome</keyword>
<protein>
    <submittedName>
        <fullName evidence="1">Uncharacterized protein</fullName>
    </submittedName>
</protein>
<dbReference type="EMBL" id="JAGDFM010000193">
    <property type="protein sequence ID" value="KAG7382908.1"/>
    <property type="molecule type" value="Genomic_DNA"/>
</dbReference>
<gene>
    <name evidence="1" type="ORF">PHYPSEUDO_004253</name>
</gene>
<evidence type="ECO:0000313" key="1">
    <source>
        <dbReference type="EMBL" id="KAG7382908.1"/>
    </source>
</evidence>
<evidence type="ECO:0000313" key="2">
    <source>
        <dbReference type="Proteomes" id="UP000694044"/>
    </source>
</evidence>